<organism evidence="1 2">
    <name type="scientific">Candidatus Daviesbacteria bacterium GW2011_GWB1_36_5</name>
    <dbReference type="NCBI Taxonomy" id="1618426"/>
    <lineage>
        <taxon>Bacteria</taxon>
        <taxon>Candidatus Daviesiibacteriota</taxon>
    </lineage>
</organism>
<comment type="caution">
    <text evidence="1">The sequence shown here is derived from an EMBL/GenBank/DDBJ whole genome shotgun (WGS) entry which is preliminary data.</text>
</comment>
<reference evidence="1 2" key="1">
    <citation type="journal article" date="2015" name="Nature">
        <title>rRNA introns, odd ribosomes, and small enigmatic genomes across a large radiation of phyla.</title>
        <authorList>
            <person name="Brown C.T."/>
            <person name="Hug L.A."/>
            <person name="Thomas B.C."/>
            <person name="Sharon I."/>
            <person name="Castelle C.J."/>
            <person name="Singh A."/>
            <person name="Wilkins M.J."/>
            <person name="Williams K.H."/>
            <person name="Banfield J.F."/>
        </authorList>
    </citation>
    <scope>NUCLEOTIDE SEQUENCE [LARGE SCALE GENOMIC DNA]</scope>
</reference>
<accession>A0A0G0ESL5</accession>
<dbReference type="PATRIC" id="fig|1618426.3.peg.453"/>
<evidence type="ECO:0000313" key="2">
    <source>
        <dbReference type="Proteomes" id="UP000034492"/>
    </source>
</evidence>
<evidence type="ECO:0008006" key="3">
    <source>
        <dbReference type="Google" id="ProtNLM"/>
    </source>
</evidence>
<protein>
    <recommendedName>
        <fullName evidence="3">Nucleotidyl transferase AbiEii/AbiGii toxin family protein</fullName>
    </recommendedName>
</protein>
<evidence type="ECO:0000313" key="1">
    <source>
        <dbReference type="EMBL" id="KKQ09848.1"/>
    </source>
</evidence>
<dbReference type="Proteomes" id="UP000034492">
    <property type="component" value="Unassembled WGS sequence"/>
</dbReference>
<dbReference type="Pfam" id="PF08843">
    <property type="entry name" value="AbiEii"/>
    <property type="match status" value="1"/>
</dbReference>
<name>A0A0G0ESL5_9BACT</name>
<sequence>MLHYDILDPERKEILTKLVAFKTQFYLAGGTALALQIGHRDSLDFDFFSREDIDTVKLFEQICEVFAGREIVKTQEEKNTLSVNVGKMKFSFLTYPYELVDKLVEEESFNLASIMDIACMKLSAITSRSTLKDYVDLYFILKEYTLEELFNACKNKFPNLDLGLILKSLVYFEDIDEEPINFKEGNHVSLEEVKQKLTDEVRRFLEKNINS</sequence>
<gene>
    <name evidence="1" type="ORF">US19_C0010G0029</name>
</gene>
<proteinExistence type="predicted"/>
<dbReference type="InterPro" id="IPR014942">
    <property type="entry name" value="AbiEii"/>
</dbReference>
<dbReference type="EMBL" id="LBSA01000010">
    <property type="protein sequence ID" value="KKQ09848.1"/>
    <property type="molecule type" value="Genomic_DNA"/>
</dbReference>
<dbReference type="AlphaFoldDB" id="A0A0G0ESL5"/>